<evidence type="ECO:0000256" key="4">
    <source>
        <dbReference type="ARBA" id="ARBA00022723"/>
    </source>
</evidence>
<keyword evidence="7" id="KW-0464">Manganese</keyword>
<dbReference type="GO" id="GO:0030145">
    <property type="term" value="F:manganese ion binding"/>
    <property type="evidence" value="ECO:0007669"/>
    <property type="project" value="InterPro"/>
</dbReference>
<dbReference type="Proteomes" id="UP000027734">
    <property type="component" value="Unassembled WGS sequence"/>
</dbReference>
<gene>
    <name evidence="9" type="ORF">DSW25_01775</name>
</gene>
<evidence type="ECO:0000313" key="9">
    <source>
        <dbReference type="EMBL" id="KEJ90670.1"/>
    </source>
</evidence>
<dbReference type="InterPro" id="IPR000059">
    <property type="entry name" value="NUDIX_hydrolase_NudL_CS"/>
</dbReference>
<evidence type="ECO:0000256" key="1">
    <source>
        <dbReference type="ARBA" id="ARBA00001936"/>
    </source>
</evidence>
<dbReference type="PANTHER" id="PTHR12992:SF11">
    <property type="entry name" value="MITOCHONDRIAL COENZYME A DIPHOSPHATASE NUDT8"/>
    <property type="match status" value="1"/>
</dbReference>
<dbReference type="PROSITE" id="PS01293">
    <property type="entry name" value="NUDIX_COA"/>
    <property type="match status" value="1"/>
</dbReference>
<dbReference type="STRING" id="1300350.Z948_1643"/>
<feature type="domain" description="Nudix hydrolase" evidence="8">
    <location>
        <begin position="36"/>
        <end position="172"/>
    </location>
</feature>
<evidence type="ECO:0000256" key="7">
    <source>
        <dbReference type="ARBA" id="ARBA00023211"/>
    </source>
</evidence>
<dbReference type="AlphaFoldDB" id="A0A073IM63"/>
<dbReference type="InterPro" id="IPR015797">
    <property type="entry name" value="NUDIX_hydrolase-like_dom_sf"/>
</dbReference>
<dbReference type="OrthoDB" id="9802805at2"/>
<sequence>MRNQLEHFRKSLAQTGVQSSDFDLNPETVLPAGRKLRPAGVLAPIVETENGLSLLLTKRSAALKHHPGQIAFPGGKQDEGDKDVIAAALREADEEIGLPPDTVEILGTLPQHETITSFIVTPVVGFVKSDFVVRPEPGEVDEVFAVPLTHVLNPDNYQIQSRRWRGQKRHYFVVPFGPYYIWGATARMLRSWSEIIQN</sequence>
<comment type="similarity">
    <text evidence="3">Belongs to the Nudix hydrolase family. PCD1 subfamily.</text>
</comment>
<comment type="caution">
    <text evidence="9">The sequence shown here is derived from an EMBL/GenBank/DDBJ whole genome shotgun (WGS) entry which is preliminary data.</text>
</comment>
<dbReference type="InterPro" id="IPR000086">
    <property type="entry name" value="NUDIX_hydrolase_dom"/>
</dbReference>
<comment type="cofactor">
    <cofactor evidence="2">
        <name>Mg(2+)</name>
        <dbReference type="ChEBI" id="CHEBI:18420"/>
    </cofactor>
</comment>
<dbReference type="CDD" id="cd03426">
    <property type="entry name" value="NUDIX_CoAse_Nudt7"/>
    <property type="match status" value="1"/>
</dbReference>
<dbReference type="GO" id="GO:0000287">
    <property type="term" value="F:magnesium ion binding"/>
    <property type="evidence" value="ECO:0007669"/>
    <property type="project" value="InterPro"/>
</dbReference>
<comment type="cofactor">
    <cofactor evidence="1">
        <name>Mn(2+)</name>
        <dbReference type="ChEBI" id="CHEBI:29035"/>
    </cofactor>
</comment>
<evidence type="ECO:0000256" key="6">
    <source>
        <dbReference type="ARBA" id="ARBA00022842"/>
    </source>
</evidence>
<proteinExistence type="inferred from homology"/>
<keyword evidence="6" id="KW-0460">Magnesium</keyword>
<dbReference type="InterPro" id="IPR045121">
    <property type="entry name" value="CoAse"/>
</dbReference>
<keyword evidence="5 9" id="KW-0378">Hydrolase</keyword>
<dbReference type="NCBIfam" id="NF007980">
    <property type="entry name" value="PRK10707.1"/>
    <property type="match status" value="1"/>
</dbReference>
<reference evidence="9 10" key="1">
    <citation type="submission" date="2014-01" db="EMBL/GenBank/DDBJ databases">
        <title>Sulfitobacter donghicola JCM 14565 Genome Sequencing.</title>
        <authorList>
            <person name="Lai Q."/>
            <person name="Hong Z."/>
        </authorList>
    </citation>
    <scope>NUCLEOTIDE SEQUENCE [LARGE SCALE GENOMIC DNA]</scope>
    <source>
        <strain evidence="9 10">JCM 14565</strain>
    </source>
</reference>
<dbReference type="RefSeq" id="WP_025059049.1">
    <property type="nucleotide sequence ID" value="NZ_JAMC01000001.1"/>
</dbReference>
<dbReference type="PANTHER" id="PTHR12992">
    <property type="entry name" value="NUDIX HYDROLASE"/>
    <property type="match status" value="1"/>
</dbReference>
<keyword evidence="4" id="KW-0479">Metal-binding</keyword>
<organism evidence="9 10">
    <name type="scientific">Sulfitobacter donghicola DSW-25 = KCTC 12864 = JCM 14565</name>
    <dbReference type="NCBI Taxonomy" id="1300350"/>
    <lineage>
        <taxon>Bacteria</taxon>
        <taxon>Pseudomonadati</taxon>
        <taxon>Pseudomonadota</taxon>
        <taxon>Alphaproteobacteria</taxon>
        <taxon>Rhodobacterales</taxon>
        <taxon>Roseobacteraceae</taxon>
        <taxon>Sulfitobacter</taxon>
    </lineage>
</organism>
<protein>
    <submittedName>
        <fullName evidence="9">Phosphohydrolase</fullName>
    </submittedName>
</protein>
<evidence type="ECO:0000259" key="8">
    <source>
        <dbReference type="PROSITE" id="PS51462"/>
    </source>
</evidence>
<dbReference type="eggNOG" id="COG0494">
    <property type="taxonomic scope" value="Bacteria"/>
</dbReference>
<dbReference type="GO" id="GO:0010945">
    <property type="term" value="F:coenzyme A diphosphatase activity"/>
    <property type="evidence" value="ECO:0007669"/>
    <property type="project" value="InterPro"/>
</dbReference>
<dbReference type="SUPFAM" id="SSF55811">
    <property type="entry name" value="Nudix"/>
    <property type="match status" value="1"/>
</dbReference>
<dbReference type="EMBL" id="JAMC01000001">
    <property type="protein sequence ID" value="KEJ90670.1"/>
    <property type="molecule type" value="Genomic_DNA"/>
</dbReference>
<name>A0A073IM63_9RHOB</name>
<dbReference type="PROSITE" id="PS51462">
    <property type="entry name" value="NUDIX"/>
    <property type="match status" value="1"/>
</dbReference>
<dbReference type="Gene3D" id="3.90.79.10">
    <property type="entry name" value="Nucleoside Triphosphate Pyrophosphohydrolase"/>
    <property type="match status" value="1"/>
</dbReference>
<evidence type="ECO:0000256" key="3">
    <source>
        <dbReference type="ARBA" id="ARBA00006506"/>
    </source>
</evidence>
<evidence type="ECO:0000256" key="5">
    <source>
        <dbReference type="ARBA" id="ARBA00022801"/>
    </source>
</evidence>
<dbReference type="Pfam" id="PF00293">
    <property type="entry name" value="NUDIX"/>
    <property type="match status" value="1"/>
</dbReference>
<evidence type="ECO:0000256" key="2">
    <source>
        <dbReference type="ARBA" id="ARBA00001946"/>
    </source>
</evidence>
<dbReference type="GO" id="GO:0009132">
    <property type="term" value="P:nucleoside diphosphate metabolic process"/>
    <property type="evidence" value="ECO:0007669"/>
    <property type="project" value="InterPro"/>
</dbReference>
<keyword evidence="10" id="KW-1185">Reference proteome</keyword>
<accession>A0A073IM63</accession>
<evidence type="ECO:0000313" key="10">
    <source>
        <dbReference type="Proteomes" id="UP000027734"/>
    </source>
</evidence>